<feature type="transmembrane region" description="Helical" evidence="7">
    <location>
        <begin position="112"/>
        <end position="129"/>
    </location>
</feature>
<dbReference type="InterPro" id="IPR050833">
    <property type="entry name" value="Poly_Biosynth_Transport"/>
</dbReference>
<evidence type="ECO:0000256" key="6">
    <source>
        <dbReference type="ARBA" id="ARBA00023136"/>
    </source>
</evidence>
<dbReference type="AlphaFoldDB" id="A0A6M1RNW9"/>
<dbReference type="Proteomes" id="UP000477311">
    <property type="component" value="Unassembled WGS sequence"/>
</dbReference>
<reference evidence="8 9" key="1">
    <citation type="submission" date="2020-02" db="EMBL/GenBank/DDBJ databases">
        <title>Draft genome sequence of Limisphaera ngatamarikiensis NGM72.4T, a thermophilic Verrucomicrobia grouped in subdivision 3.</title>
        <authorList>
            <person name="Carere C.R."/>
            <person name="Steen J."/>
            <person name="Hugenholtz P."/>
            <person name="Stott M.B."/>
        </authorList>
    </citation>
    <scope>NUCLEOTIDE SEQUENCE [LARGE SCALE GENOMIC DNA]</scope>
    <source>
        <strain evidence="8 9">NGM72.4</strain>
    </source>
</reference>
<keyword evidence="6 7" id="KW-0472">Membrane</keyword>
<gene>
    <name evidence="8" type="ORF">G4L39_07535</name>
</gene>
<dbReference type="PANTHER" id="PTHR30250">
    <property type="entry name" value="PST FAMILY PREDICTED COLANIC ACID TRANSPORTER"/>
    <property type="match status" value="1"/>
</dbReference>
<evidence type="ECO:0000256" key="7">
    <source>
        <dbReference type="SAM" id="Phobius"/>
    </source>
</evidence>
<feature type="transmembrane region" description="Helical" evidence="7">
    <location>
        <begin position="319"/>
        <end position="335"/>
    </location>
</feature>
<feature type="transmembrane region" description="Helical" evidence="7">
    <location>
        <begin position="213"/>
        <end position="239"/>
    </location>
</feature>
<feature type="transmembrane region" description="Helical" evidence="7">
    <location>
        <begin position="411"/>
        <end position="433"/>
    </location>
</feature>
<evidence type="ECO:0000313" key="9">
    <source>
        <dbReference type="Proteomes" id="UP000477311"/>
    </source>
</evidence>
<evidence type="ECO:0000256" key="5">
    <source>
        <dbReference type="ARBA" id="ARBA00022989"/>
    </source>
</evidence>
<keyword evidence="3" id="KW-1003">Cell membrane</keyword>
<sequence>MSVRRQAFKGTACVALGEGVGYGASFVRNMILARVLSKADFGMAAVFGMVMSLLELTAKLSIGRFLVRDKEGDDPEFVATGHTLQAMAAAVSAGLIVSASPWLARWFGVPEHAWALMVLAGVVLLRGLQHLDTQRYERHLRFGPSASVEAIPQVAMTLAAWPVAWWLGDYRAVLVLLIGKAVLSLLLSHLLAERPYRWVWHGAYARRMLEFGWPLVLTGFLMFGIMQGDQFLVATFYSLSDLAPYAAAVSLVMAPQFVFGKVFNSVALPLVAREQDDPVAFARRYGQVMAGMLLYAAVSTTALMVGAEALMRLVYGPKYVGAGLVMSWLAAVAGFRALRMGVAVANIAQGDSQSQLLANLGRAVSLGPAFWLAWQGKPLWMVAACGLVGEGLATAVCVWRLWRLHRIPIPLTLRPALMMVMVAAASGMLGYWVADLPAWAGVLATAASSLVAGMLVVLSIPVLRREAVVLWQGLRSAGALTALRRWMDGQPVRAPEACQGPS</sequence>
<feature type="transmembrane region" description="Helical" evidence="7">
    <location>
        <begin position="150"/>
        <end position="167"/>
    </location>
</feature>
<evidence type="ECO:0000256" key="3">
    <source>
        <dbReference type="ARBA" id="ARBA00022475"/>
    </source>
</evidence>
<comment type="caution">
    <text evidence="8">The sequence shown here is derived from an EMBL/GenBank/DDBJ whole genome shotgun (WGS) entry which is preliminary data.</text>
</comment>
<proteinExistence type="inferred from homology"/>
<dbReference type="RefSeq" id="WP_165107164.1">
    <property type="nucleotide sequence ID" value="NZ_JAAKYA010000052.1"/>
</dbReference>
<keyword evidence="4 7" id="KW-0812">Transmembrane</keyword>
<dbReference type="Pfam" id="PF13440">
    <property type="entry name" value="Polysacc_synt_3"/>
    <property type="match status" value="1"/>
</dbReference>
<feature type="transmembrane region" description="Helical" evidence="7">
    <location>
        <begin position="292"/>
        <end position="313"/>
    </location>
</feature>
<comment type="similarity">
    <text evidence="2">Belongs to the polysaccharide synthase family.</text>
</comment>
<feature type="transmembrane region" description="Helical" evidence="7">
    <location>
        <begin position="173"/>
        <end position="192"/>
    </location>
</feature>
<feature type="transmembrane region" description="Helical" evidence="7">
    <location>
        <begin position="380"/>
        <end position="399"/>
    </location>
</feature>
<keyword evidence="5 7" id="KW-1133">Transmembrane helix</keyword>
<feature type="transmembrane region" description="Helical" evidence="7">
    <location>
        <begin position="39"/>
        <end position="56"/>
    </location>
</feature>
<evidence type="ECO:0000256" key="2">
    <source>
        <dbReference type="ARBA" id="ARBA00007430"/>
    </source>
</evidence>
<evidence type="ECO:0000313" key="8">
    <source>
        <dbReference type="EMBL" id="NGO39249.1"/>
    </source>
</evidence>
<evidence type="ECO:0000256" key="4">
    <source>
        <dbReference type="ARBA" id="ARBA00022692"/>
    </source>
</evidence>
<feature type="transmembrane region" description="Helical" evidence="7">
    <location>
        <begin position="77"/>
        <end position="100"/>
    </location>
</feature>
<name>A0A6M1RNW9_9BACT</name>
<dbReference type="GO" id="GO:0005886">
    <property type="term" value="C:plasma membrane"/>
    <property type="evidence" value="ECO:0007669"/>
    <property type="project" value="UniProtKB-SubCell"/>
</dbReference>
<comment type="subcellular location">
    <subcellularLocation>
        <location evidence="1">Cell membrane</location>
        <topology evidence="1">Multi-pass membrane protein</topology>
    </subcellularLocation>
</comment>
<dbReference type="PANTHER" id="PTHR30250:SF10">
    <property type="entry name" value="LIPOPOLYSACCHARIDE BIOSYNTHESIS PROTEIN WZXC"/>
    <property type="match status" value="1"/>
</dbReference>
<feature type="transmembrane region" description="Helical" evidence="7">
    <location>
        <begin position="439"/>
        <end position="463"/>
    </location>
</feature>
<organism evidence="8 9">
    <name type="scientific">Limisphaera ngatamarikiensis</name>
    <dbReference type="NCBI Taxonomy" id="1324935"/>
    <lineage>
        <taxon>Bacteria</taxon>
        <taxon>Pseudomonadati</taxon>
        <taxon>Verrucomicrobiota</taxon>
        <taxon>Verrucomicrobiia</taxon>
        <taxon>Limisphaerales</taxon>
        <taxon>Limisphaeraceae</taxon>
        <taxon>Limisphaera</taxon>
    </lineage>
</organism>
<keyword evidence="9" id="KW-1185">Reference proteome</keyword>
<protein>
    <submittedName>
        <fullName evidence="8">Oligosaccharide flippase family protein</fullName>
    </submittedName>
</protein>
<accession>A0A6M1RNW9</accession>
<dbReference type="EMBL" id="JAAKYA010000052">
    <property type="protein sequence ID" value="NGO39249.1"/>
    <property type="molecule type" value="Genomic_DNA"/>
</dbReference>
<evidence type="ECO:0000256" key="1">
    <source>
        <dbReference type="ARBA" id="ARBA00004651"/>
    </source>
</evidence>